<dbReference type="EMBL" id="BMGK01000014">
    <property type="protein sequence ID" value="GGE01470.1"/>
    <property type="molecule type" value="Genomic_DNA"/>
</dbReference>
<evidence type="ECO:0000313" key="2">
    <source>
        <dbReference type="EMBL" id="GGE01470.1"/>
    </source>
</evidence>
<dbReference type="Pfam" id="PF13521">
    <property type="entry name" value="AAA_28"/>
    <property type="match status" value="1"/>
</dbReference>
<proteinExistence type="predicted"/>
<name>A0A8J2VFB7_9FLAO</name>
<dbReference type="Proteomes" id="UP000652231">
    <property type="component" value="Unassembled WGS sequence"/>
</dbReference>
<sequence length="181" mass="21245">MKPKRIVITGGPGTGKSSVIKALELHGYPCLHEVSREVILQARKEGYEQLFLEKPLLFSELLLEGRINQFHEVLEFNSKIVFYDRGLHDVVAYLHYADEKYPEEMQVICKSYTYDMVFVLPPWKVIYKPDNERYESFDEAKKIHYYLENAYKSYNYSPVVVPKCSVEERVAFILDQVSHLQ</sequence>
<evidence type="ECO:0000259" key="1">
    <source>
        <dbReference type="Pfam" id="PF13521"/>
    </source>
</evidence>
<accession>A0A8J2VFB7</accession>
<protein>
    <submittedName>
        <fullName evidence="2">ATPase</fullName>
    </submittedName>
</protein>
<evidence type="ECO:0000313" key="3">
    <source>
        <dbReference type="Proteomes" id="UP000652231"/>
    </source>
</evidence>
<keyword evidence="3" id="KW-1185">Reference proteome</keyword>
<feature type="domain" description="NadR/Ttd14 AAA" evidence="1">
    <location>
        <begin position="5"/>
        <end position="169"/>
    </location>
</feature>
<gene>
    <name evidence="2" type="ORF">GCM10011312_26180</name>
</gene>
<dbReference type="InterPro" id="IPR027417">
    <property type="entry name" value="P-loop_NTPase"/>
</dbReference>
<dbReference type="RefSeq" id="WP_188443273.1">
    <property type="nucleotide sequence ID" value="NZ_BMGK01000014.1"/>
</dbReference>
<dbReference type="Gene3D" id="3.40.50.300">
    <property type="entry name" value="P-loop containing nucleotide triphosphate hydrolases"/>
    <property type="match status" value="1"/>
</dbReference>
<reference evidence="2" key="1">
    <citation type="journal article" date="2014" name="Int. J. Syst. Evol. Microbiol.">
        <title>Complete genome sequence of Corynebacterium casei LMG S-19264T (=DSM 44701T), isolated from a smear-ripened cheese.</title>
        <authorList>
            <consortium name="US DOE Joint Genome Institute (JGI-PGF)"/>
            <person name="Walter F."/>
            <person name="Albersmeier A."/>
            <person name="Kalinowski J."/>
            <person name="Ruckert C."/>
        </authorList>
    </citation>
    <scope>NUCLEOTIDE SEQUENCE</scope>
    <source>
        <strain evidence="2">CGMCC 1.12924</strain>
    </source>
</reference>
<reference evidence="2" key="2">
    <citation type="submission" date="2020-09" db="EMBL/GenBank/DDBJ databases">
        <authorList>
            <person name="Sun Q."/>
            <person name="Zhou Y."/>
        </authorList>
    </citation>
    <scope>NUCLEOTIDE SEQUENCE</scope>
    <source>
        <strain evidence="2">CGMCC 1.12924</strain>
    </source>
</reference>
<organism evidence="2 3">
    <name type="scientific">Planktosalinus lacus</name>
    <dbReference type="NCBI Taxonomy" id="1526573"/>
    <lineage>
        <taxon>Bacteria</taxon>
        <taxon>Pseudomonadati</taxon>
        <taxon>Bacteroidota</taxon>
        <taxon>Flavobacteriia</taxon>
        <taxon>Flavobacteriales</taxon>
        <taxon>Flavobacteriaceae</taxon>
        <taxon>Planktosalinus</taxon>
    </lineage>
</organism>
<dbReference type="InterPro" id="IPR038727">
    <property type="entry name" value="NadR/Ttd14_AAA_dom"/>
</dbReference>
<dbReference type="AlphaFoldDB" id="A0A8J2VFB7"/>
<comment type="caution">
    <text evidence="2">The sequence shown here is derived from an EMBL/GenBank/DDBJ whole genome shotgun (WGS) entry which is preliminary data.</text>
</comment>
<dbReference type="SUPFAM" id="SSF52540">
    <property type="entry name" value="P-loop containing nucleoside triphosphate hydrolases"/>
    <property type="match status" value="1"/>
</dbReference>